<sequence>MKKLSLIIFTVFLNMALFSCNPESIVDEVIPQACCGDGGEIPPPDPPPTTPPTGNGG</sequence>
<proteinExistence type="predicted"/>
<reference evidence="4" key="1">
    <citation type="submission" date="2016-10" db="EMBL/GenBank/DDBJ databases">
        <authorList>
            <person name="Varghese N."/>
            <person name="Submissions S."/>
        </authorList>
    </citation>
    <scope>NUCLEOTIDE SEQUENCE [LARGE SCALE GENOMIC DNA]</scope>
    <source>
        <strain evidence="4">DSM 15363</strain>
    </source>
</reference>
<feature type="compositionally biased region" description="Pro residues" evidence="1">
    <location>
        <begin position="41"/>
        <end position="51"/>
    </location>
</feature>
<evidence type="ECO:0000256" key="2">
    <source>
        <dbReference type="SAM" id="SignalP"/>
    </source>
</evidence>
<name>A0A1G8B973_9FLAO</name>
<feature type="signal peptide" evidence="2">
    <location>
        <begin position="1"/>
        <end position="19"/>
    </location>
</feature>
<accession>A0A1G8B973</accession>
<dbReference type="Proteomes" id="UP000199492">
    <property type="component" value="Unassembled WGS sequence"/>
</dbReference>
<gene>
    <name evidence="3" type="ORF">SAMN04489796_102184</name>
</gene>
<dbReference type="AlphaFoldDB" id="A0A1G8B973"/>
<evidence type="ECO:0000256" key="1">
    <source>
        <dbReference type="SAM" id="MobiDB-lite"/>
    </source>
</evidence>
<dbReference type="RefSeq" id="WP_175455562.1">
    <property type="nucleotide sequence ID" value="NZ_FNCZ01000002.1"/>
</dbReference>
<feature type="chain" id="PRO_5011603290" evidence="2">
    <location>
        <begin position="20"/>
        <end position="57"/>
    </location>
</feature>
<keyword evidence="2" id="KW-0732">Signal</keyword>
<organism evidence="3 4">
    <name type="scientific">Winogradskyella thalassocola</name>
    <dbReference type="NCBI Taxonomy" id="262004"/>
    <lineage>
        <taxon>Bacteria</taxon>
        <taxon>Pseudomonadati</taxon>
        <taxon>Bacteroidota</taxon>
        <taxon>Flavobacteriia</taxon>
        <taxon>Flavobacteriales</taxon>
        <taxon>Flavobacteriaceae</taxon>
        <taxon>Winogradskyella</taxon>
    </lineage>
</organism>
<evidence type="ECO:0000313" key="4">
    <source>
        <dbReference type="Proteomes" id="UP000199492"/>
    </source>
</evidence>
<evidence type="ECO:0000313" key="3">
    <source>
        <dbReference type="EMBL" id="SDH29651.1"/>
    </source>
</evidence>
<dbReference type="EMBL" id="FNCZ01000002">
    <property type="protein sequence ID" value="SDH29651.1"/>
    <property type="molecule type" value="Genomic_DNA"/>
</dbReference>
<keyword evidence="4" id="KW-1185">Reference proteome</keyword>
<protein>
    <submittedName>
        <fullName evidence="3">Uncharacterized protein</fullName>
    </submittedName>
</protein>
<feature type="region of interest" description="Disordered" evidence="1">
    <location>
        <begin position="36"/>
        <end position="57"/>
    </location>
</feature>
<dbReference type="PROSITE" id="PS51257">
    <property type="entry name" value="PROKAR_LIPOPROTEIN"/>
    <property type="match status" value="1"/>
</dbReference>